<keyword evidence="5" id="KW-0472">Membrane</keyword>
<evidence type="ECO:0000259" key="7">
    <source>
        <dbReference type="SMART" id="SM00013"/>
    </source>
</evidence>
<evidence type="ECO:0000256" key="5">
    <source>
        <dbReference type="SAM" id="Phobius"/>
    </source>
</evidence>
<protein>
    <submittedName>
        <fullName evidence="9">Uncharacterized protein</fullName>
    </submittedName>
</protein>
<reference evidence="9" key="1">
    <citation type="journal article" date="2023" name="G3 (Bethesda)">
        <title>Whole genome assemblies of Zophobas morio and Tenebrio molitor.</title>
        <authorList>
            <person name="Kaur S."/>
            <person name="Stinson S.A."/>
            <person name="diCenzo G.C."/>
        </authorList>
    </citation>
    <scope>NUCLEOTIDE SEQUENCE</scope>
    <source>
        <strain evidence="9">QUZm001</strain>
    </source>
</reference>
<sequence length="808" mass="92120">MKTLTIFLGLCLFSTASKPCHPYDKSESHFFCPLNYTKVGGFEIQVTPVQDLIIQCQDLNSLQMPQFPNIAPSNITHLQLHSCPLPKTGFKKIQDRFSKENLNSIEYEYGNPPNQELTKQMFHDLKHLRSVKLAHNKLGSLDESAFATTPNLVGLVLKRNNLSAIKAKLFKNLKVLDWLDLSGNRLENLPPGVFKSLKKVTNLDLSGNQITTLANSTFEGLSSLQVLDLSANKIETISVKTFRQLKTLAHLSLAMNNLKSLPVGLFSKNSKLDLLILKDNPNFKIKGSLFSKFSALKTLDLSNCNLTELPEEIFENLHDLQTLFLKKNALKTLPEQIFEDLFNLEKLDLSDNELDDVDAMPSSLKNLEILNLENNAIRIINEGAFSNLILLEELNLAQNQIKHIQQLAFVNNYRLRAIDLSRNGYNGQGNIFKNLMFLQNLNLSYNLITNIEGLITLRHKPLMEVLDLRKNLISNLSLLNLQDWSNVDVNLESNNISVVNFDHVDLIEYYNTVTIHLANNPLKCDCTNYDLMKYLKGGSNREVTMKFDIRIGSVNCEALDNSIDSLELSTITCPLEDSGCPEECLCSWRPFDSSLVVDCSNRNLTYLPNITTSSFQRTNFTQIEVHLESNRLTSANLSLYKNITSLFLSNNNLVTVQGEPDRNLKVLELDHNQLSTLGREFVQKFNKWSMSNLLLNNNPWTCDCDSENLRLFVRKHLDVVDFTRVFCYNGTARFADFTEGQLCKHWKQIYASPVVVFFLALTVSCIFSLVFIFYVKIDGVPLVHYFERGLLWFCLLCAKIKMYFWNCF</sequence>
<dbReference type="InterPro" id="IPR050328">
    <property type="entry name" value="Dev_Immune_Receptor"/>
</dbReference>
<evidence type="ECO:0000256" key="4">
    <source>
        <dbReference type="ARBA" id="ARBA00023180"/>
    </source>
</evidence>
<comment type="caution">
    <text evidence="9">The sequence shown here is derived from an EMBL/GenBank/DDBJ whole genome shotgun (WGS) entry which is preliminary data.</text>
</comment>
<dbReference type="SMART" id="SM00369">
    <property type="entry name" value="LRR_TYP"/>
    <property type="match status" value="13"/>
</dbReference>
<dbReference type="InterPro" id="IPR026906">
    <property type="entry name" value="LRR_5"/>
</dbReference>
<feature type="transmembrane region" description="Helical" evidence="5">
    <location>
        <begin position="754"/>
        <end position="777"/>
    </location>
</feature>
<evidence type="ECO:0000256" key="3">
    <source>
        <dbReference type="ARBA" id="ARBA00022737"/>
    </source>
</evidence>
<evidence type="ECO:0000313" key="10">
    <source>
        <dbReference type="Proteomes" id="UP001168821"/>
    </source>
</evidence>
<dbReference type="FunFam" id="3.80.10.10:FF:000770">
    <property type="entry name" value="Uncharacterized protein"/>
    <property type="match status" value="1"/>
</dbReference>
<keyword evidence="5" id="KW-1133">Transmembrane helix</keyword>
<dbReference type="InterPro" id="IPR001611">
    <property type="entry name" value="Leu-rich_rpt"/>
</dbReference>
<name>A0AA38MQ85_9CUCU</name>
<dbReference type="InterPro" id="IPR000372">
    <property type="entry name" value="LRRNT"/>
</dbReference>
<dbReference type="SUPFAM" id="SSF52058">
    <property type="entry name" value="L domain-like"/>
    <property type="match status" value="3"/>
</dbReference>
<dbReference type="GO" id="GO:0071944">
    <property type="term" value="C:cell periphery"/>
    <property type="evidence" value="ECO:0007669"/>
    <property type="project" value="UniProtKB-ARBA"/>
</dbReference>
<dbReference type="PANTHER" id="PTHR24373:SF370">
    <property type="entry name" value="FISH-LIPS, ISOFORM E"/>
    <property type="match status" value="1"/>
</dbReference>
<proteinExistence type="predicted"/>
<dbReference type="Pfam" id="PF13855">
    <property type="entry name" value="LRR_8"/>
    <property type="match status" value="3"/>
</dbReference>
<dbReference type="InterPro" id="IPR032675">
    <property type="entry name" value="LRR_dom_sf"/>
</dbReference>
<organism evidence="9 10">
    <name type="scientific">Zophobas morio</name>
    <dbReference type="NCBI Taxonomy" id="2755281"/>
    <lineage>
        <taxon>Eukaryota</taxon>
        <taxon>Metazoa</taxon>
        <taxon>Ecdysozoa</taxon>
        <taxon>Arthropoda</taxon>
        <taxon>Hexapoda</taxon>
        <taxon>Insecta</taxon>
        <taxon>Pterygota</taxon>
        <taxon>Neoptera</taxon>
        <taxon>Endopterygota</taxon>
        <taxon>Coleoptera</taxon>
        <taxon>Polyphaga</taxon>
        <taxon>Cucujiformia</taxon>
        <taxon>Tenebrionidae</taxon>
        <taxon>Zophobas</taxon>
    </lineage>
</organism>
<dbReference type="SMART" id="SM00365">
    <property type="entry name" value="LRR_SD22"/>
    <property type="match status" value="9"/>
</dbReference>
<dbReference type="EMBL" id="JALNTZ010000001">
    <property type="protein sequence ID" value="KAJ3667175.1"/>
    <property type="molecule type" value="Genomic_DNA"/>
</dbReference>
<keyword evidence="5" id="KW-0812">Transmembrane</keyword>
<dbReference type="PRINTS" id="PR00019">
    <property type="entry name" value="LEURICHRPT"/>
</dbReference>
<keyword evidence="2 6" id="KW-0732">Signal</keyword>
<keyword evidence="1" id="KW-0433">Leucine-rich repeat</keyword>
<dbReference type="Pfam" id="PF01462">
    <property type="entry name" value="LRRNT"/>
    <property type="match status" value="1"/>
</dbReference>
<evidence type="ECO:0000313" key="9">
    <source>
        <dbReference type="EMBL" id="KAJ3667175.1"/>
    </source>
</evidence>
<evidence type="ECO:0000256" key="1">
    <source>
        <dbReference type="ARBA" id="ARBA00022614"/>
    </source>
</evidence>
<dbReference type="PANTHER" id="PTHR24373">
    <property type="entry name" value="SLIT RELATED LEUCINE-RICH REPEAT NEURONAL PROTEIN"/>
    <property type="match status" value="1"/>
</dbReference>
<dbReference type="Pfam" id="PF13306">
    <property type="entry name" value="LRR_5"/>
    <property type="match status" value="1"/>
</dbReference>
<dbReference type="PROSITE" id="PS51450">
    <property type="entry name" value="LRR"/>
    <property type="match status" value="9"/>
</dbReference>
<dbReference type="Gene3D" id="3.80.10.10">
    <property type="entry name" value="Ribonuclease Inhibitor"/>
    <property type="match status" value="3"/>
</dbReference>
<dbReference type="Proteomes" id="UP001168821">
    <property type="component" value="Unassembled WGS sequence"/>
</dbReference>
<dbReference type="FunFam" id="3.80.10.10:FF:001164">
    <property type="entry name" value="GH01279p"/>
    <property type="match status" value="1"/>
</dbReference>
<dbReference type="SMART" id="SM00013">
    <property type="entry name" value="LRRNT"/>
    <property type="match status" value="1"/>
</dbReference>
<dbReference type="InterPro" id="IPR000483">
    <property type="entry name" value="Cys-rich_flank_reg_C"/>
</dbReference>
<feature type="domain" description="LRRCT" evidence="8">
    <location>
        <begin position="698"/>
        <end position="744"/>
    </location>
</feature>
<feature type="domain" description="LRRCT" evidence="8">
    <location>
        <begin position="520"/>
        <end position="574"/>
    </location>
</feature>
<feature type="chain" id="PRO_5041315774" evidence="6">
    <location>
        <begin position="17"/>
        <end position="808"/>
    </location>
</feature>
<evidence type="ECO:0000256" key="6">
    <source>
        <dbReference type="SAM" id="SignalP"/>
    </source>
</evidence>
<dbReference type="SMART" id="SM00082">
    <property type="entry name" value="LRRCT"/>
    <property type="match status" value="2"/>
</dbReference>
<feature type="signal peptide" evidence="6">
    <location>
        <begin position="1"/>
        <end position="16"/>
    </location>
</feature>
<feature type="domain" description="LRRNT" evidence="7">
    <location>
        <begin position="579"/>
        <end position="613"/>
    </location>
</feature>
<evidence type="ECO:0000259" key="8">
    <source>
        <dbReference type="SMART" id="SM00082"/>
    </source>
</evidence>
<dbReference type="AlphaFoldDB" id="A0AA38MQ85"/>
<keyword evidence="10" id="KW-1185">Reference proteome</keyword>
<accession>A0AA38MQ85</accession>
<keyword evidence="3" id="KW-0677">Repeat</keyword>
<keyword evidence="4" id="KW-0325">Glycoprotein</keyword>
<gene>
    <name evidence="9" type="ORF">Zmor_002575</name>
</gene>
<evidence type="ECO:0000256" key="2">
    <source>
        <dbReference type="ARBA" id="ARBA00022729"/>
    </source>
</evidence>
<dbReference type="InterPro" id="IPR003591">
    <property type="entry name" value="Leu-rich_rpt_typical-subtyp"/>
</dbReference>